<dbReference type="HOGENOM" id="CLU_2852754_0_0_1"/>
<dbReference type="AlphaFoldDB" id="A0A0D3AJP1"/>
<dbReference type="Gramene" id="Bo2g014240.1">
    <property type="protein sequence ID" value="Bo2g014240.1"/>
    <property type="gene ID" value="Bo2g014240"/>
</dbReference>
<dbReference type="EnsemblPlants" id="Bo2g014240.1">
    <property type="protein sequence ID" value="Bo2g014240.1"/>
    <property type="gene ID" value="Bo2g014240"/>
</dbReference>
<protein>
    <submittedName>
        <fullName evidence="1">Uncharacterized protein</fullName>
    </submittedName>
</protein>
<sequence>MVPGWLGLLGGQEDYWRICSGYKQKDSFSSKGVSCGVRWGRPGPEEEIFGASLISKPAFFSSSSQ</sequence>
<evidence type="ECO:0000313" key="2">
    <source>
        <dbReference type="Proteomes" id="UP000032141"/>
    </source>
</evidence>
<accession>A0A0D3AJP1</accession>
<evidence type="ECO:0000313" key="1">
    <source>
        <dbReference type="EnsemblPlants" id="Bo2g014240.1"/>
    </source>
</evidence>
<name>A0A0D3AJP1_BRAOL</name>
<dbReference type="Proteomes" id="UP000032141">
    <property type="component" value="Chromosome C2"/>
</dbReference>
<keyword evidence="2" id="KW-1185">Reference proteome</keyword>
<proteinExistence type="predicted"/>
<organism evidence="1 2">
    <name type="scientific">Brassica oleracea var. oleracea</name>
    <dbReference type="NCBI Taxonomy" id="109376"/>
    <lineage>
        <taxon>Eukaryota</taxon>
        <taxon>Viridiplantae</taxon>
        <taxon>Streptophyta</taxon>
        <taxon>Embryophyta</taxon>
        <taxon>Tracheophyta</taxon>
        <taxon>Spermatophyta</taxon>
        <taxon>Magnoliopsida</taxon>
        <taxon>eudicotyledons</taxon>
        <taxon>Gunneridae</taxon>
        <taxon>Pentapetalae</taxon>
        <taxon>rosids</taxon>
        <taxon>malvids</taxon>
        <taxon>Brassicales</taxon>
        <taxon>Brassicaceae</taxon>
        <taxon>Brassiceae</taxon>
        <taxon>Brassica</taxon>
    </lineage>
</organism>
<reference evidence="1 2" key="1">
    <citation type="journal article" date="2014" name="Genome Biol.">
        <title>Transcriptome and methylome profiling reveals relics of genome dominance in the mesopolyploid Brassica oleracea.</title>
        <authorList>
            <person name="Parkin I.A."/>
            <person name="Koh C."/>
            <person name="Tang H."/>
            <person name="Robinson S.J."/>
            <person name="Kagale S."/>
            <person name="Clarke W.E."/>
            <person name="Town C.D."/>
            <person name="Nixon J."/>
            <person name="Krishnakumar V."/>
            <person name="Bidwell S.L."/>
            <person name="Denoeud F."/>
            <person name="Belcram H."/>
            <person name="Links M.G."/>
            <person name="Just J."/>
            <person name="Clarke C."/>
            <person name="Bender T."/>
            <person name="Huebert T."/>
            <person name="Mason A.S."/>
            <person name="Pires J.C."/>
            <person name="Barker G."/>
            <person name="Moore J."/>
            <person name="Walley P.G."/>
            <person name="Manoli S."/>
            <person name="Batley J."/>
            <person name="Edwards D."/>
            <person name="Nelson M.N."/>
            <person name="Wang X."/>
            <person name="Paterson A.H."/>
            <person name="King G."/>
            <person name="Bancroft I."/>
            <person name="Chalhoub B."/>
            <person name="Sharpe A.G."/>
        </authorList>
    </citation>
    <scope>NUCLEOTIDE SEQUENCE</scope>
    <source>
        <strain evidence="1 2">cv. TO1000</strain>
    </source>
</reference>
<reference evidence="1" key="2">
    <citation type="submission" date="2015-03" db="UniProtKB">
        <authorList>
            <consortium name="EnsemblPlants"/>
        </authorList>
    </citation>
    <scope>IDENTIFICATION</scope>
</reference>